<dbReference type="InterPro" id="IPR036388">
    <property type="entry name" value="WH-like_DNA-bd_sf"/>
</dbReference>
<protein>
    <submittedName>
        <fullName evidence="5">HTH-type transcriptional activator hxlR</fullName>
    </submittedName>
</protein>
<evidence type="ECO:0000313" key="5">
    <source>
        <dbReference type="EMBL" id="SUX19607.1"/>
    </source>
</evidence>
<name>A0A381E175_9GAMM</name>
<keyword evidence="1" id="KW-0805">Transcription regulation</keyword>
<evidence type="ECO:0000256" key="1">
    <source>
        <dbReference type="ARBA" id="ARBA00023015"/>
    </source>
</evidence>
<dbReference type="EMBL" id="UFUW01000001">
    <property type="protein sequence ID" value="SUX19607.1"/>
    <property type="molecule type" value="Genomic_DNA"/>
</dbReference>
<keyword evidence="3" id="KW-0804">Transcription</keyword>
<dbReference type="Gene3D" id="1.10.10.10">
    <property type="entry name" value="Winged helix-like DNA-binding domain superfamily/Winged helix DNA-binding domain"/>
    <property type="match status" value="1"/>
</dbReference>
<dbReference type="InterPro" id="IPR002577">
    <property type="entry name" value="HTH_HxlR"/>
</dbReference>
<evidence type="ECO:0000313" key="6">
    <source>
        <dbReference type="Proteomes" id="UP000254572"/>
    </source>
</evidence>
<evidence type="ECO:0000259" key="4">
    <source>
        <dbReference type="PROSITE" id="PS51118"/>
    </source>
</evidence>
<feature type="domain" description="HTH hxlR-type" evidence="4">
    <location>
        <begin position="6"/>
        <end position="115"/>
    </location>
</feature>
<organism evidence="5 6">
    <name type="scientific">Cardiobacterium valvarum</name>
    <dbReference type="NCBI Taxonomy" id="194702"/>
    <lineage>
        <taxon>Bacteria</taxon>
        <taxon>Pseudomonadati</taxon>
        <taxon>Pseudomonadota</taxon>
        <taxon>Gammaproteobacteria</taxon>
        <taxon>Cardiobacteriales</taxon>
        <taxon>Cardiobacteriaceae</taxon>
        <taxon>Cardiobacterium</taxon>
    </lineage>
</organism>
<keyword evidence="2" id="KW-0238">DNA-binding</keyword>
<dbReference type="GO" id="GO:0003677">
    <property type="term" value="F:DNA binding"/>
    <property type="evidence" value="ECO:0007669"/>
    <property type="project" value="UniProtKB-KW"/>
</dbReference>
<dbReference type="PANTHER" id="PTHR33204:SF29">
    <property type="entry name" value="TRANSCRIPTIONAL REGULATOR"/>
    <property type="match status" value="1"/>
</dbReference>
<gene>
    <name evidence="5" type="primary">hxlR</name>
    <name evidence="5" type="ORF">NCTC13294_00554</name>
</gene>
<dbReference type="Pfam" id="PF01638">
    <property type="entry name" value="HxlR"/>
    <property type="match status" value="1"/>
</dbReference>
<evidence type="ECO:0000256" key="3">
    <source>
        <dbReference type="ARBA" id="ARBA00023163"/>
    </source>
</evidence>
<dbReference type="OrthoDB" id="9807069at2"/>
<dbReference type="RefSeq" id="WP_115610828.1">
    <property type="nucleotide sequence ID" value="NZ_JBHLZC010000001.1"/>
</dbReference>
<evidence type="ECO:0000256" key="2">
    <source>
        <dbReference type="ARBA" id="ARBA00023125"/>
    </source>
</evidence>
<dbReference type="Proteomes" id="UP000254572">
    <property type="component" value="Unassembled WGS sequence"/>
</dbReference>
<dbReference type="InterPro" id="IPR036390">
    <property type="entry name" value="WH_DNA-bd_sf"/>
</dbReference>
<proteinExistence type="predicted"/>
<accession>A0A381E175</accession>
<dbReference type="PROSITE" id="PS51118">
    <property type="entry name" value="HTH_HXLR"/>
    <property type="match status" value="1"/>
</dbReference>
<dbReference type="SUPFAM" id="SSF46785">
    <property type="entry name" value="Winged helix' DNA-binding domain"/>
    <property type="match status" value="1"/>
</dbReference>
<sequence>MLHTPCQEEAQLLVDTGFGYTLSLIGGKYKMVILYWLQRQSPTRFNELQRRIGGISYKTLAATLKELERDGLISRTEYPQIPPKVEYALTARGRSLLPVLDAMCAWGRAHREATR</sequence>
<keyword evidence="6" id="KW-1185">Reference proteome</keyword>
<dbReference type="PANTHER" id="PTHR33204">
    <property type="entry name" value="TRANSCRIPTIONAL REGULATOR, MARR FAMILY"/>
    <property type="match status" value="1"/>
</dbReference>
<reference evidence="5 6" key="1">
    <citation type="submission" date="2018-06" db="EMBL/GenBank/DDBJ databases">
        <authorList>
            <consortium name="Pathogen Informatics"/>
            <person name="Doyle S."/>
        </authorList>
    </citation>
    <scope>NUCLEOTIDE SEQUENCE [LARGE SCALE GENOMIC DNA]</scope>
    <source>
        <strain evidence="5 6">NCTC13294</strain>
    </source>
</reference>
<dbReference type="AlphaFoldDB" id="A0A381E175"/>